<evidence type="ECO:0000313" key="1">
    <source>
        <dbReference type="EMBL" id="HFZ08803.1"/>
    </source>
</evidence>
<organism evidence="1">
    <name type="scientific">candidate division CPR3 bacterium</name>
    <dbReference type="NCBI Taxonomy" id="2268181"/>
    <lineage>
        <taxon>Bacteria</taxon>
        <taxon>Bacteria division CPR3</taxon>
    </lineage>
</organism>
<sequence length="154" mass="18105">MKMKCALKKELRERLLADMEKKRLKKAMNFFLRKVWPIVGYAQGMDHLMLRLLSQMDGIAPFSIIDMVSLRLQDEAKEAYRVLLTEEEKGNVEVKEYWEHPRWKTFQVLSFKKRLAQLGEGKVQVIIWVDAAQTAAKINLLDKLDREASEFFSE</sequence>
<proteinExistence type="predicted"/>
<gene>
    <name evidence="1" type="ORF">ENV41_01565</name>
</gene>
<protein>
    <submittedName>
        <fullName evidence="1">Uncharacterized protein</fullName>
    </submittedName>
</protein>
<dbReference type="AlphaFoldDB" id="A0A7V3N4Z2"/>
<accession>A0A7V3N4Z2</accession>
<reference evidence="1" key="1">
    <citation type="journal article" date="2020" name="mSystems">
        <title>Genome- and Community-Level Interaction Insights into Carbon Utilization and Element Cycling Functions of Hydrothermarchaeota in Hydrothermal Sediment.</title>
        <authorList>
            <person name="Zhou Z."/>
            <person name="Liu Y."/>
            <person name="Xu W."/>
            <person name="Pan J."/>
            <person name="Luo Z.H."/>
            <person name="Li M."/>
        </authorList>
    </citation>
    <scope>NUCLEOTIDE SEQUENCE [LARGE SCALE GENOMIC DNA]</scope>
    <source>
        <strain evidence="1">SpSt-757</strain>
    </source>
</reference>
<name>A0A7V3N4Z2_UNCC3</name>
<dbReference type="EMBL" id="DTGG01000053">
    <property type="protein sequence ID" value="HFZ08803.1"/>
    <property type="molecule type" value="Genomic_DNA"/>
</dbReference>
<comment type="caution">
    <text evidence="1">The sequence shown here is derived from an EMBL/GenBank/DDBJ whole genome shotgun (WGS) entry which is preliminary data.</text>
</comment>